<evidence type="ECO:0000313" key="6">
    <source>
        <dbReference type="EMBL" id="KJN20067.1"/>
    </source>
</evidence>
<protein>
    <submittedName>
        <fullName evidence="6">Transcriptional regulator</fullName>
    </submittedName>
</protein>
<dbReference type="InterPro" id="IPR058163">
    <property type="entry name" value="LysR-type_TF_proteobact-type"/>
</dbReference>
<dbReference type="FunFam" id="1.10.10.10:FF:000001">
    <property type="entry name" value="LysR family transcriptional regulator"/>
    <property type="match status" value="1"/>
</dbReference>
<evidence type="ECO:0000256" key="3">
    <source>
        <dbReference type="ARBA" id="ARBA00023125"/>
    </source>
</evidence>
<comment type="caution">
    <text evidence="6">The sequence shown here is derived from an EMBL/GenBank/DDBJ whole genome shotgun (WGS) entry which is preliminary data.</text>
</comment>
<dbReference type="SUPFAM" id="SSF53850">
    <property type="entry name" value="Periplasmic binding protein-like II"/>
    <property type="match status" value="1"/>
</dbReference>
<dbReference type="InterPro" id="IPR005119">
    <property type="entry name" value="LysR_subst-bd"/>
</dbReference>
<proteinExistence type="inferred from homology"/>
<dbReference type="OrthoDB" id="9786526at2"/>
<dbReference type="InterPro" id="IPR000847">
    <property type="entry name" value="LysR_HTH_N"/>
</dbReference>
<dbReference type="AlphaFoldDB" id="A0A0F1AE05"/>
<dbReference type="SUPFAM" id="SSF46785">
    <property type="entry name" value="Winged helix' DNA-binding domain"/>
    <property type="match status" value="1"/>
</dbReference>
<dbReference type="Proteomes" id="UP000033352">
    <property type="component" value="Unassembled WGS sequence"/>
</dbReference>
<dbReference type="GO" id="GO:0009891">
    <property type="term" value="P:positive regulation of biosynthetic process"/>
    <property type="evidence" value="ECO:0007669"/>
    <property type="project" value="UniProtKB-ARBA"/>
</dbReference>
<dbReference type="InterPro" id="IPR036390">
    <property type="entry name" value="WH_DNA-bd_sf"/>
</dbReference>
<evidence type="ECO:0000256" key="2">
    <source>
        <dbReference type="ARBA" id="ARBA00023015"/>
    </source>
</evidence>
<keyword evidence="3" id="KW-0238">DNA-binding</keyword>
<dbReference type="GO" id="GO:0003700">
    <property type="term" value="F:DNA-binding transcription factor activity"/>
    <property type="evidence" value="ECO:0007669"/>
    <property type="project" value="InterPro"/>
</dbReference>
<keyword evidence="2" id="KW-0805">Transcription regulation</keyword>
<dbReference type="PANTHER" id="PTHR30537:SF72">
    <property type="entry name" value="LYSR FAMILY TRANSCRIPTIONAL REGULATOR"/>
    <property type="match status" value="1"/>
</dbReference>
<dbReference type="GO" id="GO:0043565">
    <property type="term" value="F:sequence-specific DNA binding"/>
    <property type="evidence" value="ECO:0007669"/>
    <property type="project" value="TreeGrafter"/>
</dbReference>
<dbReference type="EMBL" id="JZYX01000056">
    <property type="protein sequence ID" value="KJN20067.1"/>
    <property type="molecule type" value="Genomic_DNA"/>
</dbReference>
<dbReference type="PRINTS" id="PR00039">
    <property type="entry name" value="HTHLYSR"/>
</dbReference>
<reference evidence="6 7" key="1">
    <citation type="submission" date="2015-03" db="EMBL/GenBank/DDBJ databases">
        <authorList>
            <person name="McCorrison J."/>
            <person name="Sanka R."/>
            <person name="Adams M."/>
            <person name="Brinkac L."/>
            <person name="Nierman W."/>
            <person name="Sutton G."/>
            <person name="Nelson K."/>
            <person name="Kiedrowski L."/>
            <person name="Guerrero D."/>
            <person name="Bonomo R."/>
        </authorList>
    </citation>
    <scope>NUCLEOTIDE SEQUENCE [LARGE SCALE GENOMIC DNA]</scope>
    <source>
        <strain evidence="6 7">35699</strain>
    </source>
</reference>
<organism evidence="6 7">
    <name type="scientific">Enterobacter sichuanensis</name>
    <dbReference type="NCBI Taxonomy" id="2071710"/>
    <lineage>
        <taxon>Bacteria</taxon>
        <taxon>Pseudomonadati</taxon>
        <taxon>Pseudomonadota</taxon>
        <taxon>Gammaproteobacteria</taxon>
        <taxon>Enterobacterales</taxon>
        <taxon>Enterobacteriaceae</taxon>
        <taxon>Enterobacter</taxon>
        <taxon>Enterobacter cloacae complex</taxon>
    </lineage>
</organism>
<dbReference type="InterPro" id="IPR036388">
    <property type="entry name" value="WH-like_DNA-bd_sf"/>
</dbReference>
<evidence type="ECO:0000256" key="4">
    <source>
        <dbReference type="ARBA" id="ARBA00023163"/>
    </source>
</evidence>
<dbReference type="RefSeq" id="WP_025759438.1">
    <property type="nucleotide sequence ID" value="NZ_JABUMZ010000035.1"/>
</dbReference>
<keyword evidence="4" id="KW-0804">Transcription</keyword>
<comment type="similarity">
    <text evidence="1">Belongs to the LysR transcriptional regulatory family.</text>
</comment>
<name>A0A0F1AE05_9ENTR</name>
<evidence type="ECO:0000259" key="5">
    <source>
        <dbReference type="PROSITE" id="PS50931"/>
    </source>
</evidence>
<dbReference type="PROSITE" id="PS50931">
    <property type="entry name" value="HTH_LYSR"/>
    <property type="match status" value="1"/>
</dbReference>
<gene>
    <name evidence="6" type="ORF">SS37_21390</name>
</gene>
<dbReference type="Pfam" id="PF03466">
    <property type="entry name" value="LysR_substrate"/>
    <property type="match status" value="1"/>
</dbReference>
<dbReference type="Gene3D" id="1.10.10.10">
    <property type="entry name" value="Winged helix-like DNA-binding domain superfamily/Winged helix DNA-binding domain"/>
    <property type="match status" value="1"/>
</dbReference>
<feature type="domain" description="HTH lysR-type" evidence="5">
    <location>
        <begin position="1"/>
        <end position="59"/>
    </location>
</feature>
<accession>A0A0F1AE05</accession>
<sequence length="299" mass="33529">MDKIHAMQLFVRVAELESFSRAAETLTLPKGSVSRQIQALENRLGTQLLHRTTRRVSLTQDGMVYYERAKDLLANLDELDGMFQHDPSTISGRLRVDMPVGVARNLVIPKLPTFLQQYPGIELELSSSDRLVDVIREGFDCVVRVGTLKDSGLIARPLGKLSVINCASPDYLARFGYPETLDDLGSHAVIHYAAMLGTRPQGFEFYNGSTTQWIKTGGVLTVNSTETYQAACLAGLGIIQVPRVGVRDSLRAKKLIEILPQYRAEPMPVSLIYPHRRNLSRRVHLFMEWLTELTKAYVD</sequence>
<dbReference type="PANTHER" id="PTHR30537">
    <property type="entry name" value="HTH-TYPE TRANSCRIPTIONAL REGULATOR"/>
    <property type="match status" value="1"/>
</dbReference>
<dbReference type="FunFam" id="3.40.190.290:FF:000001">
    <property type="entry name" value="Transcriptional regulator, LysR family"/>
    <property type="match status" value="1"/>
</dbReference>
<evidence type="ECO:0000256" key="1">
    <source>
        <dbReference type="ARBA" id="ARBA00009437"/>
    </source>
</evidence>
<dbReference type="PATRIC" id="fig|1619248.3.peg.3960"/>
<dbReference type="CDD" id="cd08472">
    <property type="entry name" value="PBP2_CrgA_like_3"/>
    <property type="match status" value="1"/>
</dbReference>
<dbReference type="Gene3D" id="3.40.190.290">
    <property type="match status" value="1"/>
</dbReference>
<dbReference type="GO" id="GO:0006351">
    <property type="term" value="P:DNA-templated transcription"/>
    <property type="evidence" value="ECO:0007669"/>
    <property type="project" value="TreeGrafter"/>
</dbReference>
<dbReference type="Pfam" id="PF00126">
    <property type="entry name" value="HTH_1"/>
    <property type="match status" value="1"/>
</dbReference>
<evidence type="ECO:0000313" key="7">
    <source>
        <dbReference type="Proteomes" id="UP000033352"/>
    </source>
</evidence>